<keyword evidence="2" id="KW-0378">Hydrolase</keyword>
<dbReference type="Gene3D" id="3.40.50.1820">
    <property type="entry name" value="alpha/beta hydrolase"/>
    <property type="match status" value="1"/>
</dbReference>
<proteinExistence type="predicted"/>
<dbReference type="RefSeq" id="WP_386092437.1">
    <property type="nucleotide sequence ID" value="NZ_JBHRXN010000031.1"/>
</dbReference>
<gene>
    <name evidence="2" type="ORF">ACFOLG_12830</name>
</gene>
<evidence type="ECO:0000259" key="1">
    <source>
        <dbReference type="Pfam" id="PF12146"/>
    </source>
</evidence>
<protein>
    <submittedName>
        <fullName evidence="2">Alpha/beta hydrolase</fullName>
    </submittedName>
</protein>
<sequence length="260" mass="29393">MKLHFAHANSFPASIYHKLHQRLATHGFEVGYLDTIGHDPAYPVSDCWPQLVDETLAYMDAHYREPVLAVGHSLGGAILFMAAIREPQRFRRLIVLDSPLLGPRSAFVIWLAKRLGLIQRITPGGTGTLRRRDNWASVASVYDYFARKPAFARWDEDCLHDYAEHGTLDNGAGGRRLKFRPQVEHDIYATLPHNSWFLRGQLQVPLSFVLAADGSAIRPHDLAFMQRHFAADIHRQPGSHLFPLEQPLHTADLIARLAAR</sequence>
<dbReference type="SUPFAM" id="SSF53474">
    <property type="entry name" value="alpha/beta-Hydrolases"/>
    <property type="match status" value="1"/>
</dbReference>
<reference evidence="3" key="1">
    <citation type="journal article" date="2019" name="Int. J. Syst. Evol. Microbiol.">
        <title>The Global Catalogue of Microorganisms (GCM) 10K type strain sequencing project: providing services to taxonomists for standard genome sequencing and annotation.</title>
        <authorList>
            <consortium name="The Broad Institute Genomics Platform"/>
            <consortium name="The Broad Institute Genome Sequencing Center for Infectious Disease"/>
            <person name="Wu L."/>
            <person name="Ma J."/>
        </authorList>
    </citation>
    <scope>NUCLEOTIDE SEQUENCE [LARGE SCALE GENOMIC DNA]</scope>
    <source>
        <strain evidence="3">KCTC 42742</strain>
    </source>
</reference>
<feature type="domain" description="Serine aminopeptidase S33" evidence="1">
    <location>
        <begin position="13"/>
        <end position="123"/>
    </location>
</feature>
<name>A0ABV7RIE4_9NEIS</name>
<keyword evidence="3" id="KW-1185">Reference proteome</keyword>
<dbReference type="InterPro" id="IPR022742">
    <property type="entry name" value="Hydrolase_4"/>
</dbReference>
<organism evidence="2 3">
    <name type="scientific">Vogesella facilis</name>
    <dbReference type="NCBI Taxonomy" id="1655232"/>
    <lineage>
        <taxon>Bacteria</taxon>
        <taxon>Pseudomonadati</taxon>
        <taxon>Pseudomonadota</taxon>
        <taxon>Betaproteobacteria</taxon>
        <taxon>Neisseriales</taxon>
        <taxon>Chromobacteriaceae</taxon>
        <taxon>Vogesella</taxon>
    </lineage>
</organism>
<evidence type="ECO:0000313" key="3">
    <source>
        <dbReference type="Proteomes" id="UP001595741"/>
    </source>
</evidence>
<accession>A0ABV7RIE4</accession>
<dbReference type="GO" id="GO:0016787">
    <property type="term" value="F:hydrolase activity"/>
    <property type="evidence" value="ECO:0007669"/>
    <property type="project" value="UniProtKB-KW"/>
</dbReference>
<dbReference type="EMBL" id="JBHRXN010000031">
    <property type="protein sequence ID" value="MFC3533061.1"/>
    <property type="molecule type" value="Genomic_DNA"/>
</dbReference>
<dbReference type="Pfam" id="PF12146">
    <property type="entry name" value="Hydrolase_4"/>
    <property type="match status" value="1"/>
</dbReference>
<dbReference type="Proteomes" id="UP001595741">
    <property type="component" value="Unassembled WGS sequence"/>
</dbReference>
<dbReference type="InterPro" id="IPR029058">
    <property type="entry name" value="AB_hydrolase_fold"/>
</dbReference>
<evidence type="ECO:0000313" key="2">
    <source>
        <dbReference type="EMBL" id="MFC3533061.1"/>
    </source>
</evidence>
<comment type="caution">
    <text evidence="2">The sequence shown here is derived from an EMBL/GenBank/DDBJ whole genome shotgun (WGS) entry which is preliminary data.</text>
</comment>